<feature type="signal peptide" evidence="1">
    <location>
        <begin position="1"/>
        <end position="18"/>
    </location>
</feature>
<protein>
    <submittedName>
        <fullName evidence="3">Uncharacterized protein LOC106067490</fullName>
    </submittedName>
</protein>
<gene>
    <name evidence="3" type="primary">LOC106067490</name>
</gene>
<dbReference type="OrthoDB" id="10316719at2759"/>
<organism evidence="2 3">
    <name type="scientific">Biomphalaria glabrata</name>
    <name type="common">Bloodfluke planorb</name>
    <name type="synonym">Freshwater snail</name>
    <dbReference type="NCBI Taxonomy" id="6526"/>
    <lineage>
        <taxon>Eukaryota</taxon>
        <taxon>Metazoa</taxon>
        <taxon>Spiralia</taxon>
        <taxon>Lophotrochozoa</taxon>
        <taxon>Mollusca</taxon>
        <taxon>Gastropoda</taxon>
        <taxon>Heterobranchia</taxon>
        <taxon>Euthyneura</taxon>
        <taxon>Panpulmonata</taxon>
        <taxon>Hygrophila</taxon>
        <taxon>Lymnaeoidea</taxon>
        <taxon>Planorbidae</taxon>
        <taxon>Biomphalaria</taxon>
    </lineage>
</organism>
<dbReference type="RefSeq" id="XP_055897549.1">
    <property type="nucleotide sequence ID" value="XM_056041574.1"/>
</dbReference>
<dbReference type="Proteomes" id="UP001165740">
    <property type="component" value="Chromosome 9"/>
</dbReference>
<dbReference type="AlphaFoldDB" id="A0A9W3BD75"/>
<sequence length="272" mass="29677">MRALITILLLFLRDAAEGEGHKSIITAPPCYNCDGHANRFPECLSTTRYCHADEVCSITYLIAEPIIKCHKDNDCIKEMNNTHGDCEGGGQLIHNGLCHRCCSTAECLRQMSDAIKNSHNIMSTNQNTVSTTMSSTSSTVPTTSVHITSMGTSLANIGASHAKDSPVRCMSCFGEDCKTTLDLDTCPSGFCKNFVYYTNSGLHAEKGCATKEQCDLMWTLQPASTQLSCIQALNSQHTITSFTTLLTCPYCCHTDMCNLHNLTSSSLYQPSI</sequence>
<feature type="chain" id="PRO_5040988498" evidence="1">
    <location>
        <begin position="19"/>
        <end position="272"/>
    </location>
</feature>
<keyword evidence="2" id="KW-1185">Reference proteome</keyword>
<proteinExistence type="predicted"/>
<dbReference type="GeneID" id="106067490"/>
<evidence type="ECO:0000313" key="2">
    <source>
        <dbReference type="Proteomes" id="UP001165740"/>
    </source>
</evidence>
<reference evidence="3" key="1">
    <citation type="submission" date="2025-08" db="UniProtKB">
        <authorList>
            <consortium name="RefSeq"/>
        </authorList>
    </citation>
    <scope>IDENTIFICATION</scope>
</reference>
<name>A0A9W3BD75_BIOGL</name>
<evidence type="ECO:0000256" key="1">
    <source>
        <dbReference type="SAM" id="SignalP"/>
    </source>
</evidence>
<evidence type="ECO:0000313" key="3">
    <source>
        <dbReference type="RefSeq" id="XP_055897549.1"/>
    </source>
</evidence>
<accession>A0A9W3BD75</accession>
<keyword evidence="1" id="KW-0732">Signal</keyword>